<dbReference type="PANTHER" id="PTHR35342:SF5">
    <property type="entry name" value="TRICARBOXYLIC TRANSPORT PROTEIN"/>
    <property type="match status" value="1"/>
</dbReference>
<keyword evidence="1" id="KW-0472">Membrane</keyword>
<dbReference type="AlphaFoldDB" id="A0A1F5AE09"/>
<feature type="transmembrane region" description="Helical" evidence="1">
    <location>
        <begin position="460"/>
        <end position="482"/>
    </location>
</feature>
<name>A0A1F5AE09_9BACT</name>
<feature type="transmembrane region" description="Helical" evidence="1">
    <location>
        <begin position="165"/>
        <end position="184"/>
    </location>
</feature>
<feature type="domain" description="DUF112" evidence="2">
    <location>
        <begin position="17"/>
        <end position="435"/>
    </location>
</feature>
<keyword evidence="1" id="KW-1133">Transmembrane helix</keyword>
<feature type="transmembrane region" description="Helical" evidence="1">
    <location>
        <begin position="415"/>
        <end position="439"/>
    </location>
</feature>
<feature type="transmembrane region" description="Helical" evidence="1">
    <location>
        <begin position="250"/>
        <end position="276"/>
    </location>
</feature>
<comment type="caution">
    <text evidence="3">The sequence shown here is derived from an EMBL/GenBank/DDBJ whole genome shotgun (WGS) entry which is preliminary data.</text>
</comment>
<feature type="transmembrane region" description="Helical" evidence="1">
    <location>
        <begin position="57"/>
        <end position="80"/>
    </location>
</feature>
<gene>
    <name evidence="3" type="ORF">A2V47_08135</name>
</gene>
<evidence type="ECO:0000313" key="3">
    <source>
        <dbReference type="EMBL" id="OGD16608.1"/>
    </source>
</evidence>
<evidence type="ECO:0000259" key="2">
    <source>
        <dbReference type="Pfam" id="PF01970"/>
    </source>
</evidence>
<proteinExistence type="predicted"/>
<dbReference type="EMBL" id="MEYH01000029">
    <property type="protein sequence ID" value="OGD16608.1"/>
    <property type="molecule type" value="Genomic_DNA"/>
</dbReference>
<dbReference type="Proteomes" id="UP000177701">
    <property type="component" value="Unassembled WGS sequence"/>
</dbReference>
<feature type="transmembrane region" description="Helical" evidence="1">
    <location>
        <begin position="386"/>
        <end position="403"/>
    </location>
</feature>
<protein>
    <submittedName>
        <fullName evidence="3">C4-dicarboxylate ABC transporter permease</fullName>
    </submittedName>
</protein>
<dbReference type="STRING" id="1797291.A2V47_08135"/>
<keyword evidence="1" id="KW-0812">Transmembrane</keyword>
<evidence type="ECO:0000256" key="1">
    <source>
        <dbReference type="SAM" id="Phobius"/>
    </source>
</evidence>
<dbReference type="PANTHER" id="PTHR35342">
    <property type="entry name" value="TRICARBOXYLIC TRANSPORT PROTEIN"/>
    <property type="match status" value="1"/>
</dbReference>
<evidence type="ECO:0000313" key="4">
    <source>
        <dbReference type="Proteomes" id="UP000177701"/>
    </source>
</evidence>
<organism evidence="3 4">
    <name type="scientific">Candidatus Sediminicultor quintus</name>
    <dbReference type="NCBI Taxonomy" id="1797291"/>
    <lineage>
        <taxon>Bacteria</taxon>
        <taxon>Pseudomonadati</taxon>
        <taxon>Atribacterota</taxon>
        <taxon>Candidatus Phoenicimicrobiia</taxon>
        <taxon>Candidatus Pheonicimicrobiales</taxon>
        <taxon>Candidatus Phoenicimicrobiaceae</taxon>
        <taxon>Candidatus Sediminicultor</taxon>
    </lineage>
</organism>
<feature type="transmembrane region" description="Helical" evidence="1">
    <location>
        <begin position="351"/>
        <end position="374"/>
    </location>
</feature>
<reference evidence="3 4" key="1">
    <citation type="journal article" date="2016" name="Nat. Commun.">
        <title>Thousands of microbial genomes shed light on interconnected biogeochemical processes in an aquifer system.</title>
        <authorList>
            <person name="Anantharaman K."/>
            <person name="Brown C.T."/>
            <person name="Hug L.A."/>
            <person name="Sharon I."/>
            <person name="Castelle C.J."/>
            <person name="Probst A.J."/>
            <person name="Thomas B.C."/>
            <person name="Singh A."/>
            <person name="Wilkins M.J."/>
            <person name="Karaoz U."/>
            <person name="Brodie E.L."/>
            <person name="Williams K.H."/>
            <person name="Hubbard S.S."/>
            <person name="Banfield J.F."/>
        </authorList>
    </citation>
    <scope>NUCLEOTIDE SEQUENCE [LARGE SCALE GENOMIC DNA]</scope>
</reference>
<feature type="transmembrane region" description="Helical" evidence="1">
    <location>
        <begin position="105"/>
        <end position="131"/>
    </location>
</feature>
<feature type="transmembrane region" description="Helical" evidence="1">
    <location>
        <begin position="16"/>
        <end position="45"/>
    </location>
</feature>
<sequence>MAIIQGFLYVLQPLHFMFLFLGVAGGIIVGAIPGLTASVGIILLLPLVYQLDASTAIVMLCGMFCGAMYGGSISAILLSIPGTPSAAATVLDGYPLSQKGEAGKAIGVATIASATGGIISTFCLIFIAPQLARFALKFGPEEYFALMIFGLTIIASVSGKSLVKGLIAGFFGLLVATVGLDPVTGYARFSFNIPNLMAGFPLLPVLIGLFAISQIFIQLEAVGEKIRHYKQKINKVLPSFKELKRLLPTIIASSFLGTFIGIIPGTGGTIASFLAYNEAKRWSKDPDSFGKGNILGVAAPEAANNSTTGGAMVPLLSLGIPGDVVTAVMLGALLLIGIKPGPFLFREHPEIVNSIFAGMLLANVLILLLGILSVRLFPQVLRTPDAILFPVILTLCFLGAFSLNNSVYDMSVALIFGVIGYIMRKNSFPIAPVVLGVILGPIAEDELGRALIIAHGDWTVLFQSPIAIFFYAISLLSLLYSLKMQFSTCCCSPKKGSWNY</sequence>
<dbReference type="Pfam" id="PF01970">
    <property type="entry name" value="TctA"/>
    <property type="match status" value="1"/>
</dbReference>
<feature type="transmembrane region" description="Helical" evidence="1">
    <location>
        <begin position="196"/>
        <end position="217"/>
    </location>
</feature>
<accession>A0A1F5AE09</accession>
<feature type="transmembrane region" description="Helical" evidence="1">
    <location>
        <begin position="315"/>
        <end position="339"/>
    </location>
</feature>
<dbReference type="InterPro" id="IPR002823">
    <property type="entry name" value="DUF112_TM"/>
</dbReference>